<evidence type="ECO:0000259" key="1">
    <source>
        <dbReference type="Pfam" id="PF00535"/>
    </source>
</evidence>
<protein>
    <submittedName>
        <fullName evidence="2">Glycosyltransferase</fullName>
    </submittedName>
</protein>
<dbReference type="Pfam" id="PF00535">
    <property type="entry name" value="Glycos_transf_2"/>
    <property type="match status" value="1"/>
</dbReference>
<dbReference type="PANTHER" id="PTHR22916">
    <property type="entry name" value="GLYCOSYLTRANSFERASE"/>
    <property type="match status" value="1"/>
</dbReference>
<organism evidence="2 3">
    <name type="scientific">Rheinheimera lutimaris</name>
    <dbReference type="NCBI Taxonomy" id="2740584"/>
    <lineage>
        <taxon>Bacteria</taxon>
        <taxon>Pseudomonadati</taxon>
        <taxon>Pseudomonadota</taxon>
        <taxon>Gammaproteobacteria</taxon>
        <taxon>Chromatiales</taxon>
        <taxon>Chromatiaceae</taxon>
        <taxon>Rheinheimera</taxon>
    </lineage>
</organism>
<evidence type="ECO:0000313" key="2">
    <source>
        <dbReference type="EMBL" id="NRQ42225.1"/>
    </source>
</evidence>
<reference evidence="2 3" key="1">
    <citation type="submission" date="2020-06" db="EMBL/GenBank/DDBJ databases">
        <title>Rheinheimera sp. nov., a marine bacterium isolated from coastal.</title>
        <authorList>
            <person name="Yu Q."/>
            <person name="Qi Y."/>
            <person name="Pu J."/>
        </authorList>
    </citation>
    <scope>NUCLEOTIDE SEQUENCE [LARGE SCALE GENOMIC DNA]</scope>
    <source>
        <strain evidence="2 3">YQF-2</strain>
    </source>
</reference>
<dbReference type="InterPro" id="IPR029044">
    <property type="entry name" value="Nucleotide-diphossugar_trans"/>
</dbReference>
<feature type="domain" description="Glycosyltransferase 2-like" evidence="1">
    <location>
        <begin position="4"/>
        <end position="130"/>
    </location>
</feature>
<keyword evidence="2" id="KW-0808">Transferase</keyword>
<keyword evidence="3" id="KW-1185">Reference proteome</keyword>
<dbReference type="Proteomes" id="UP000523161">
    <property type="component" value="Unassembled WGS sequence"/>
</dbReference>
<dbReference type="Gene3D" id="3.90.550.10">
    <property type="entry name" value="Spore Coat Polysaccharide Biosynthesis Protein SpsA, Chain A"/>
    <property type="match status" value="1"/>
</dbReference>
<evidence type="ECO:0000313" key="3">
    <source>
        <dbReference type="Proteomes" id="UP000523161"/>
    </source>
</evidence>
<dbReference type="RefSeq" id="WP_173500468.1">
    <property type="nucleotide sequence ID" value="NZ_JABSOD010000005.1"/>
</dbReference>
<dbReference type="AlphaFoldDB" id="A0A7Y5EH98"/>
<dbReference type="EMBL" id="JABSOD010000005">
    <property type="protein sequence ID" value="NRQ42225.1"/>
    <property type="molecule type" value="Genomic_DNA"/>
</dbReference>
<dbReference type="CDD" id="cd06433">
    <property type="entry name" value="GT_2_WfgS_like"/>
    <property type="match status" value="1"/>
</dbReference>
<proteinExistence type="predicted"/>
<dbReference type="PANTHER" id="PTHR22916:SF67">
    <property type="entry name" value="COLANIC ACID BIOSYNTHESIS GLYCOSYL TRANSFERASE WCAE-RELATED"/>
    <property type="match status" value="1"/>
</dbReference>
<sequence length="241" mass="26713">MKISIITATYNSAACLPNLISSLKAQTHKDFDWVVVDGGSTDGTRDLLEESKVGLNVKFISEPDFGIYDALNKGIKLLSSDYYLVVGSDDVLSPNCIEQYSKAIKEHKEVDFVTGNVKYGNRTLTVKSASSAISGAWSFVTCHSVGLVVRRSLHEQFGYYSRYFPIAADQLFIKKAVLGGAKVKTLNFIAGEFGQDGLSSSNVLGHITETFRVQYETERFKTLQIMLFVMRLVKNKLLGRL</sequence>
<accession>A0A7Y5EH98</accession>
<dbReference type="GO" id="GO:0016758">
    <property type="term" value="F:hexosyltransferase activity"/>
    <property type="evidence" value="ECO:0007669"/>
    <property type="project" value="UniProtKB-ARBA"/>
</dbReference>
<dbReference type="SUPFAM" id="SSF53448">
    <property type="entry name" value="Nucleotide-diphospho-sugar transferases"/>
    <property type="match status" value="1"/>
</dbReference>
<gene>
    <name evidence="2" type="ORF">HRH59_06540</name>
</gene>
<dbReference type="InterPro" id="IPR001173">
    <property type="entry name" value="Glyco_trans_2-like"/>
</dbReference>
<comment type="caution">
    <text evidence="2">The sequence shown here is derived from an EMBL/GenBank/DDBJ whole genome shotgun (WGS) entry which is preliminary data.</text>
</comment>
<name>A0A7Y5EH98_9GAMM</name>